<evidence type="ECO:0000313" key="14">
    <source>
        <dbReference type="Proteomes" id="UP000593737"/>
    </source>
</evidence>
<dbReference type="InterPro" id="IPR038318">
    <property type="entry name" value="KdpD_sf"/>
</dbReference>
<sequence>MQLNVFPSNRFGESRLIRYGFAVLLVALATGVRVALRPIIPTGFPFLTFFLAVMLAAWRGGGGAGPPGVRTVNACRRPALH</sequence>
<keyword evidence="9" id="KW-0902">Two-component regulatory system</keyword>
<dbReference type="Gene3D" id="1.20.120.620">
    <property type="entry name" value="Backbone structure of the membrane domain of e. Coli histidine kinase receptor kdpd"/>
    <property type="match status" value="1"/>
</dbReference>
<evidence type="ECO:0000256" key="7">
    <source>
        <dbReference type="ARBA" id="ARBA00022840"/>
    </source>
</evidence>
<evidence type="ECO:0000256" key="10">
    <source>
        <dbReference type="ARBA" id="ARBA00023136"/>
    </source>
</evidence>
<keyword evidence="5" id="KW-0547">Nucleotide-binding</keyword>
<dbReference type="AlphaFoldDB" id="A0A7S8FDK2"/>
<dbReference type="Proteomes" id="UP000593737">
    <property type="component" value="Chromosome"/>
</dbReference>
<accession>A0A7S8FDK2</accession>
<evidence type="ECO:0000256" key="2">
    <source>
        <dbReference type="ARBA" id="ARBA00022553"/>
    </source>
</evidence>
<dbReference type="GO" id="GO:0005524">
    <property type="term" value="F:ATP binding"/>
    <property type="evidence" value="ECO:0007669"/>
    <property type="project" value="UniProtKB-KW"/>
</dbReference>
<comment type="subcellular location">
    <subcellularLocation>
        <location evidence="1">Membrane</location>
        <topology evidence="1">Multi-pass membrane protein</topology>
    </subcellularLocation>
</comment>
<dbReference type="GO" id="GO:0016301">
    <property type="term" value="F:kinase activity"/>
    <property type="evidence" value="ECO:0007669"/>
    <property type="project" value="UniProtKB-KW"/>
</dbReference>
<evidence type="ECO:0000256" key="8">
    <source>
        <dbReference type="ARBA" id="ARBA00022989"/>
    </source>
</evidence>
<dbReference type="EMBL" id="CP047423">
    <property type="protein sequence ID" value="QPD03832.1"/>
    <property type="molecule type" value="Genomic_DNA"/>
</dbReference>
<dbReference type="InterPro" id="IPR025201">
    <property type="entry name" value="KdpD_TM"/>
</dbReference>
<evidence type="ECO:0000256" key="11">
    <source>
        <dbReference type="SAM" id="Phobius"/>
    </source>
</evidence>
<dbReference type="KEGG" id="nkf:Nkreftii_001606"/>
<dbReference type="GO" id="GO:0000160">
    <property type="term" value="P:phosphorelay signal transduction system"/>
    <property type="evidence" value="ECO:0007669"/>
    <property type="project" value="UniProtKB-KW"/>
</dbReference>
<feature type="domain" description="Sensor protein KdpD transmembrane" evidence="12">
    <location>
        <begin position="19"/>
        <end position="65"/>
    </location>
</feature>
<proteinExistence type="predicted"/>
<keyword evidence="3" id="KW-0808">Transferase</keyword>
<keyword evidence="8 11" id="KW-1133">Transmembrane helix</keyword>
<feature type="transmembrane region" description="Helical" evidence="11">
    <location>
        <begin position="16"/>
        <end position="36"/>
    </location>
</feature>
<keyword evidence="7" id="KW-0067">ATP-binding</keyword>
<keyword evidence="4 11" id="KW-0812">Transmembrane</keyword>
<gene>
    <name evidence="13" type="ORF">Nkreftii_001606</name>
</gene>
<evidence type="ECO:0000256" key="9">
    <source>
        <dbReference type="ARBA" id="ARBA00023012"/>
    </source>
</evidence>
<keyword evidence="10 11" id="KW-0472">Membrane</keyword>
<reference evidence="13 14" key="1">
    <citation type="journal article" date="2020" name="ISME J.">
        <title>Enrichment and physiological characterization of a novel comammox Nitrospira indicates ammonium inhibition of complete nitrification.</title>
        <authorList>
            <person name="Sakoula D."/>
            <person name="Koch H."/>
            <person name="Frank J."/>
            <person name="Jetten M.S.M."/>
            <person name="van Kessel M.A.H.J."/>
            <person name="Lucker S."/>
        </authorList>
    </citation>
    <scope>NUCLEOTIDE SEQUENCE [LARGE SCALE GENOMIC DNA]</scope>
    <source>
        <strain evidence="13">Comreactor17</strain>
    </source>
</reference>
<keyword evidence="2" id="KW-0597">Phosphoprotein</keyword>
<evidence type="ECO:0000256" key="6">
    <source>
        <dbReference type="ARBA" id="ARBA00022777"/>
    </source>
</evidence>
<evidence type="ECO:0000256" key="4">
    <source>
        <dbReference type="ARBA" id="ARBA00022692"/>
    </source>
</evidence>
<evidence type="ECO:0000256" key="3">
    <source>
        <dbReference type="ARBA" id="ARBA00022679"/>
    </source>
</evidence>
<dbReference type="GO" id="GO:0016020">
    <property type="term" value="C:membrane"/>
    <property type="evidence" value="ECO:0007669"/>
    <property type="project" value="UniProtKB-SubCell"/>
</dbReference>
<dbReference type="Pfam" id="PF13493">
    <property type="entry name" value="DUF4118"/>
    <property type="match status" value="1"/>
</dbReference>
<organism evidence="13 14">
    <name type="scientific">Candidatus Nitrospira kreftii</name>
    <dbReference type="NCBI Taxonomy" id="2652173"/>
    <lineage>
        <taxon>Bacteria</taxon>
        <taxon>Pseudomonadati</taxon>
        <taxon>Nitrospirota</taxon>
        <taxon>Nitrospiria</taxon>
        <taxon>Nitrospirales</taxon>
        <taxon>Nitrospiraceae</taxon>
        <taxon>Nitrospira</taxon>
    </lineage>
</organism>
<evidence type="ECO:0000256" key="5">
    <source>
        <dbReference type="ARBA" id="ARBA00022741"/>
    </source>
</evidence>
<name>A0A7S8FDK2_9BACT</name>
<keyword evidence="6" id="KW-0418">Kinase</keyword>
<feature type="transmembrane region" description="Helical" evidence="11">
    <location>
        <begin position="43"/>
        <end position="61"/>
    </location>
</feature>
<evidence type="ECO:0000313" key="13">
    <source>
        <dbReference type="EMBL" id="QPD03832.1"/>
    </source>
</evidence>
<evidence type="ECO:0000256" key="1">
    <source>
        <dbReference type="ARBA" id="ARBA00004141"/>
    </source>
</evidence>
<evidence type="ECO:0000259" key="12">
    <source>
        <dbReference type="Pfam" id="PF13493"/>
    </source>
</evidence>
<protein>
    <recommendedName>
        <fullName evidence="12">Sensor protein KdpD transmembrane domain-containing protein</fullName>
    </recommendedName>
</protein>